<dbReference type="EMBL" id="BLAL01000250">
    <property type="protein sequence ID" value="GES96391.1"/>
    <property type="molecule type" value="Genomic_DNA"/>
</dbReference>
<reference evidence="1" key="1">
    <citation type="submission" date="2019-10" db="EMBL/GenBank/DDBJ databases">
        <title>Conservation and host-specific expression of non-tandemly repeated heterogenous ribosome RNA gene in arbuscular mycorrhizal fungi.</title>
        <authorList>
            <person name="Maeda T."/>
            <person name="Kobayashi Y."/>
            <person name="Nakagawa T."/>
            <person name="Ezawa T."/>
            <person name="Yamaguchi K."/>
            <person name="Bino T."/>
            <person name="Nishimoto Y."/>
            <person name="Shigenobu S."/>
            <person name="Kawaguchi M."/>
        </authorList>
    </citation>
    <scope>NUCLEOTIDE SEQUENCE</scope>
    <source>
        <strain evidence="1">HR1</strain>
    </source>
</reference>
<name>A0A8H3M2H3_9GLOM</name>
<evidence type="ECO:0000313" key="1">
    <source>
        <dbReference type="EMBL" id="GES96391.1"/>
    </source>
</evidence>
<comment type="caution">
    <text evidence="1">The sequence shown here is derived from an EMBL/GenBank/DDBJ whole genome shotgun (WGS) entry which is preliminary data.</text>
</comment>
<dbReference type="AlphaFoldDB" id="A0A8H3M2H3"/>
<gene>
    <name evidence="1" type="ORF">RCL2_002302300</name>
</gene>
<protein>
    <submittedName>
        <fullName evidence="1">Uncharacterized protein</fullName>
    </submittedName>
</protein>
<accession>A0A8H3M2H3</accession>
<proteinExistence type="predicted"/>
<evidence type="ECO:0000313" key="2">
    <source>
        <dbReference type="Proteomes" id="UP000615446"/>
    </source>
</evidence>
<sequence length="80" mass="9499">MPKFSTSKEDIEEKGAMSLVKIYKRTCKRKLELSLSTRSSYSKIINDKSQVLLLLKKRDELLYIQNEYAHYRHRDTTVCK</sequence>
<dbReference type="Proteomes" id="UP000615446">
    <property type="component" value="Unassembled WGS sequence"/>
</dbReference>
<organism evidence="1 2">
    <name type="scientific">Rhizophagus clarus</name>
    <dbReference type="NCBI Taxonomy" id="94130"/>
    <lineage>
        <taxon>Eukaryota</taxon>
        <taxon>Fungi</taxon>
        <taxon>Fungi incertae sedis</taxon>
        <taxon>Mucoromycota</taxon>
        <taxon>Glomeromycotina</taxon>
        <taxon>Glomeromycetes</taxon>
        <taxon>Glomerales</taxon>
        <taxon>Glomeraceae</taxon>
        <taxon>Rhizophagus</taxon>
    </lineage>
</organism>